<dbReference type="InterPro" id="IPR050469">
    <property type="entry name" value="Diguanylate_Cyclase"/>
</dbReference>
<reference evidence="4 5" key="1">
    <citation type="submission" date="2016-08" db="EMBL/GenBank/DDBJ databases">
        <authorList>
            <person name="Seilhamer J.J."/>
        </authorList>
    </citation>
    <scope>NUCLEOTIDE SEQUENCE [LARGE SCALE GENOMIC DNA]</scope>
    <source>
        <strain evidence="4 5">PH27A</strain>
    </source>
</reference>
<dbReference type="GO" id="GO:0052621">
    <property type="term" value="F:diguanylate cyclase activity"/>
    <property type="evidence" value="ECO:0007669"/>
    <property type="project" value="UniProtKB-EC"/>
</dbReference>
<evidence type="ECO:0000259" key="3">
    <source>
        <dbReference type="PROSITE" id="PS50887"/>
    </source>
</evidence>
<dbReference type="PROSITE" id="PS50887">
    <property type="entry name" value="GGDEF"/>
    <property type="match status" value="1"/>
</dbReference>
<dbReference type="InterPro" id="IPR029787">
    <property type="entry name" value="Nucleotide_cyclase"/>
</dbReference>
<name>A0A1E2V926_9GAMM</name>
<dbReference type="NCBIfam" id="TIGR00254">
    <property type="entry name" value="GGDEF"/>
    <property type="match status" value="1"/>
</dbReference>
<gene>
    <name evidence="4" type="ORF">BFW38_06955</name>
</gene>
<organism evidence="4 5">
    <name type="scientific">Terasakiispira papahanaumokuakeensis</name>
    <dbReference type="NCBI Taxonomy" id="197479"/>
    <lineage>
        <taxon>Bacteria</taxon>
        <taxon>Pseudomonadati</taxon>
        <taxon>Pseudomonadota</taxon>
        <taxon>Gammaproteobacteria</taxon>
        <taxon>Oceanospirillales</taxon>
        <taxon>Terasakiispira</taxon>
    </lineage>
</organism>
<proteinExistence type="predicted"/>
<comment type="caution">
    <text evidence="4">The sequence shown here is derived from an EMBL/GenBank/DDBJ whole genome shotgun (WGS) entry which is preliminary data.</text>
</comment>
<dbReference type="Proteomes" id="UP000094291">
    <property type="component" value="Unassembled WGS sequence"/>
</dbReference>
<dbReference type="PANTHER" id="PTHR45138">
    <property type="entry name" value="REGULATORY COMPONENTS OF SENSORY TRANSDUCTION SYSTEM"/>
    <property type="match status" value="1"/>
</dbReference>
<evidence type="ECO:0000256" key="2">
    <source>
        <dbReference type="ARBA" id="ARBA00034247"/>
    </source>
</evidence>
<dbReference type="SUPFAM" id="SSF55073">
    <property type="entry name" value="Nucleotide cyclase"/>
    <property type="match status" value="1"/>
</dbReference>
<dbReference type="GO" id="GO:0005886">
    <property type="term" value="C:plasma membrane"/>
    <property type="evidence" value="ECO:0007669"/>
    <property type="project" value="TreeGrafter"/>
</dbReference>
<dbReference type="EC" id="2.7.7.65" evidence="1"/>
<protein>
    <recommendedName>
        <fullName evidence="1">diguanylate cyclase</fullName>
        <ecNumber evidence="1">2.7.7.65</ecNumber>
    </recommendedName>
</protein>
<dbReference type="InterPro" id="IPR043128">
    <property type="entry name" value="Rev_trsase/Diguanyl_cyclase"/>
</dbReference>
<dbReference type="PANTHER" id="PTHR45138:SF9">
    <property type="entry name" value="DIGUANYLATE CYCLASE DGCM-RELATED"/>
    <property type="match status" value="1"/>
</dbReference>
<dbReference type="Gene3D" id="3.30.70.270">
    <property type="match status" value="1"/>
</dbReference>
<dbReference type="STRING" id="197479.BFW38_06955"/>
<feature type="domain" description="GGDEF" evidence="3">
    <location>
        <begin position="1"/>
        <end position="99"/>
    </location>
</feature>
<keyword evidence="5" id="KW-1185">Reference proteome</keyword>
<sequence>MIERYGAKEFVILFPYKFLEQKTLEQEALTHAYEKLERLRIAFEAHPCPALDQDLRMTFSAGLTSYQANEPLEVTFKRADEALYQAKHSGRNQVCMWPLT</sequence>
<evidence type="ECO:0000256" key="1">
    <source>
        <dbReference type="ARBA" id="ARBA00012528"/>
    </source>
</evidence>
<evidence type="ECO:0000313" key="5">
    <source>
        <dbReference type="Proteomes" id="UP000094291"/>
    </source>
</evidence>
<dbReference type="GO" id="GO:1902201">
    <property type="term" value="P:negative regulation of bacterial-type flagellum-dependent cell motility"/>
    <property type="evidence" value="ECO:0007669"/>
    <property type="project" value="TreeGrafter"/>
</dbReference>
<dbReference type="AlphaFoldDB" id="A0A1E2V926"/>
<accession>A0A1E2V926</accession>
<dbReference type="InterPro" id="IPR000160">
    <property type="entry name" value="GGDEF_dom"/>
</dbReference>
<dbReference type="EMBL" id="MDTQ01000001">
    <property type="protein sequence ID" value="ODC03326.1"/>
    <property type="molecule type" value="Genomic_DNA"/>
</dbReference>
<dbReference type="OrthoDB" id="9812260at2"/>
<dbReference type="GO" id="GO:0043709">
    <property type="term" value="P:cell adhesion involved in single-species biofilm formation"/>
    <property type="evidence" value="ECO:0007669"/>
    <property type="project" value="TreeGrafter"/>
</dbReference>
<comment type="catalytic activity">
    <reaction evidence="2">
        <text>2 GTP = 3',3'-c-di-GMP + 2 diphosphate</text>
        <dbReference type="Rhea" id="RHEA:24898"/>
        <dbReference type="ChEBI" id="CHEBI:33019"/>
        <dbReference type="ChEBI" id="CHEBI:37565"/>
        <dbReference type="ChEBI" id="CHEBI:58805"/>
        <dbReference type="EC" id="2.7.7.65"/>
    </reaction>
</comment>
<dbReference type="CDD" id="cd01949">
    <property type="entry name" value="GGDEF"/>
    <property type="match status" value="1"/>
</dbReference>
<dbReference type="Pfam" id="PF00990">
    <property type="entry name" value="GGDEF"/>
    <property type="match status" value="1"/>
</dbReference>
<evidence type="ECO:0000313" key="4">
    <source>
        <dbReference type="EMBL" id="ODC03326.1"/>
    </source>
</evidence>